<protein>
    <submittedName>
        <fullName evidence="2">US32</fullName>
    </submittedName>
</protein>
<dbReference type="KEGG" id="vg:24284824"/>
<accession>A0A0F7GA14</accession>
<evidence type="ECO:0000313" key="2">
    <source>
        <dbReference type="EMBL" id="AKG51571.1"/>
    </source>
</evidence>
<dbReference type="EMBL" id="KR351281">
    <property type="protein sequence ID" value="AKG51571.1"/>
    <property type="molecule type" value="Genomic_DNA"/>
</dbReference>
<evidence type="ECO:0000313" key="3">
    <source>
        <dbReference type="Proteomes" id="UP000171701"/>
    </source>
</evidence>
<keyword evidence="3" id="KW-1185">Reference proteome</keyword>
<reference evidence="2 3" key="1">
    <citation type="journal article" date="2001" name="Arch. Virol.">
        <title>Isolation and characterization of an endogenous cytomegalovirus (BaCMV) from baboons.</title>
        <authorList>
            <person name="Blewett E.L."/>
            <person name="White G."/>
            <person name="Saliki J.T."/>
            <person name="Eberle R."/>
        </authorList>
    </citation>
    <scope>NUCLEOTIDE SEQUENCE [LARGE SCALE GENOMIC DNA]</scope>
    <source>
        <strain evidence="2">OCOM4-52</strain>
    </source>
</reference>
<feature type="domain" description="Hepatitis TT virus Orf2/Gyrovirus Vp2 N-terminal" evidence="1">
    <location>
        <begin position="64"/>
        <end position="89"/>
    </location>
</feature>
<proteinExistence type="predicted"/>
<dbReference type="OrthoDB" id="11927at10239"/>
<feature type="domain" description="Hepatitis TT virus Orf2/Gyrovirus Vp2 N-terminal" evidence="1">
    <location>
        <begin position="18"/>
        <end position="52"/>
    </location>
</feature>
<dbReference type="Proteomes" id="UP000171701">
    <property type="component" value="Segment"/>
</dbReference>
<organism evidence="2 3">
    <name type="scientific">Papiine betaherpesvirus 4</name>
    <dbReference type="NCBI Taxonomy" id="2560624"/>
    <lineage>
        <taxon>Viruses</taxon>
        <taxon>Duplodnaviria</taxon>
        <taxon>Heunggongvirae</taxon>
        <taxon>Peploviricota</taxon>
        <taxon>Herviviricetes</taxon>
        <taxon>Herpesvirales</taxon>
        <taxon>Orthoherpesviridae</taxon>
        <taxon>Betaherpesvirinae</taxon>
        <taxon>Cytomegalovirus</taxon>
        <taxon>Cytomegalovirus papiinebeta4</taxon>
    </lineage>
</organism>
<sequence length="189" mass="22290">MSRQARDLIPRLGDSCAQTELRWRTVLSESHALWCPCGDWTPHVECVEEPHFQLRWRNRCERAALRWRRQMHRLHNLWCMCGNWREHALYRRGRLTDSSSGSSASSSGESAENSFAWWKCLRRWNVLWRQSYEFFQMPVPPASERMSPTFSDSDSEDGTPCPADEVEIWRPEDCPIVMDVRPAYRETAV</sequence>
<dbReference type="Pfam" id="PF02957">
    <property type="entry name" value="TT_ORF2-like"/>
    <property type="match status" value="2"/>
</dbReference>
<reference evidence="2 3" key="2">
    <citation type="journal article" date="2015" name="Genome Announc.">
        <title>Complete Genome Sequences of Mandrillus leucophaeus and Papio ursinus Cytomegaloviruses.</title>
        <authorList>
            <person name="Blewett E.L."/>
            <person name="Sherrod C.J."/>
            <person name="Texier J.R."/>
            <person name="Conrad T.M."/>
            <person name="Dittmer D.P."/>
        </authorList>
    </citation>
    <scope>NUCLEOTIDE SEQUENCE [LARGE SCALE GENOMIC DNA]</scope>
    <source>
        <strain evidence="2">OCOM4-52</strain>
    </source>
</reference>
<dbReference type="InterPro" id="IPR004118">
    <property type="entry name" value="HEV_TT_vir_Orf2/Gyrovir_Vp2_N"/>
</dbReference>
<evidence type="ECO:0000259" key="1">
    <source>
        <dbReference type="Pfam" id="PF02957"/>
    </source>
</evidence>
<name>A0A0F7GA14_9BETA</name>